<feature type="binding site" evidence="1">
    <location>
        <position position="5"/>
    </location>
    <ligand>
        <name>a divalent metal cation</name>
        <dbReference type="ChEBI" id="CHEBI:60240"/>
        <label>1</label>
    </ligand>
</feature>
<dbReference type="GO" id="GO:0046872">
    <property type="term" value="F:metal ion binding"/>
    <property type="evidence" value="ECO:0007669"/>
    <property type="project" value="UniProtKB-KW"/>
</dbReference>
<dbReference type="RefSeq" id="WP_094508291.1">
    <property type="nucleotide sequence ID" value="NZ_JBHEEK010000003.1"/>
</dbReference>
<dbReference type="PANTHER" id="PTHR46124">
    <property type="entry name" value="D-AMINOACYL-TRNA DEACYLASE"/>
    <property type="match status" value="1"/>
</dbReference>
<feature type="binding site" evidence="1">
    <location>
        <position position="194"/>
    </location>
    <ligand>
        <name>a divalent metal cation</name>
        <dbReference type="ChEBI" id="CHEBI:60240"/>
        <label>1</label>
    </ligand>
</feature>
<sequence>MIDFHCHLDLLKEPHRAASAIDEAGVYMLSVTTTPKAFLKTAALAKDYKRIKTALGLHPELAHLRQTELSLFDRLVSETRYVGEIGLDGSSDFKMHFDTQMHVFRHILNSCKKAGGRILSIHSRNAAKPVLDTLEDNPGFGIPVLHWFSGSHAQLQRAIAMDCWFSVGRPMLQSNKGKELVSQMPVNRVLTETDAPFTSPKSNLYPMDHIQATVAGLSALWTMPFEHVNRQLASNLRSLVTKNFGN</sequence>
<keyword evidence="1" id="KW-0479">Metal-binding</keyword>
<organism evidence="2 3">
    <name type="scientific">Brucella thiophenivorans</name>
    <dbReference type="NCBI Taxonomy" id="571255"/>
    <lineage>
        <taxon>Bacteria</taxon>
        <taxon>Pseudomonadati</taxon>
        <taxon>Pseudomonadota</taxon>
        <taxon>Alphaproteobacteria</taxon>
        <taxon>Hyphomicrobiales</taxon>
        <taxon>Brucellaceae</taxon>
        <taxon>Brucella/Ochrobactrum group</taxon>
        <taxon>Brucella</taxon>
    </lineage>
</organism>
<keyword evidence="3" id="KW-1185">Reference proteome</keyword>
<dbReference type="EMBL" id="NNRJ01000051">
    <property type="protein sequence ID" value="OYR15111.1"/>
    <property type="molecule type" value="Genomic_DNA"/>
</dbReference>
<gene>
    <name evidence="2" type="ORF">CEV31_3186</name>
</gene>
<evidence type="ECO:0000313" key="3">
    <source>
        <dbReference type="Proteomes" id="UP000215590"/>
    </source>
</evidence>
<dbReference type="Pfam" id="PF01026">
    <property type="entry name" value="TatD_DNase"/>
    <property type="match status" value="1"/>
</dbReference>
<dbReference type="InterPro" id="IPR032466">
    <property type="entry name" value="Metal_Hydrolase"/>
</dbReference>
<protein>
    <submittedName>
        <fullName evidence="2">Uncharacterized protein</fullName>
    </submittedName>
</protein>
<dbReference type="NCBIfam" id="NF041926">
    <property type="entry name" value="QatD"/>
    <property type="match status" value="1"/>
</dbReference>
<dbReference type="CDD" id="cd01310">
    <property type="entry name" value="TatD_DNAse"/>
    <property type="match status" value="1"/>
</dbReference>
<proteinExistence type="predicted"/>
<dbReference type="Proteomes" id="UP000215590">
    <property type="component" value="Unassembled WGS sequence"/>
</dbReference>
<dbReference type="Gene3D" id="3.20.20.140">
    <property type="entry name" value="Metal-dependent hydrolases"/>
    <property type="match status" value="1"/>
</dbReference>
<reference evidence="2 3" key="1">
    <citation type="submission" date="2017-07" db="EMBL/GenBank/DDBJ databases">
        <title>Phylogenetic study on the rhizospheric bacterium Ochrobactrum sp. A44.</title>
        <authorList>
            <person name="Krzyzanowska D.M."/>
            <person name="Ossowicki A."/>
            <person name="Rajewska M."/>
            <person name="Maciag T."/>
            <person name="Kaczynski Z."/>
            <person name="Czerwicka M."/>
            <person name="Jafra S."/>
        </authorList>
    </citation>
    <scope>NUCLEOTIDE SEQUENCE [LARGE SCALE GENOMIC DNA]</scope>
    <source>
        <strain evidence="2 3">DSM 7216</strain>
    </source>
</reference>
<comment type="caution">
    <text evidence="2">The sequence shown here is derived from an EMBL/GenBank/DDBJ whole genome shotgun (WGS) entry which is preliminary data.</text>
</comment>
<name>A0A256FL02_9HYPH</name>
<accession>A0A256FL02</accession>
<dbReference type="SUPFAM" id="SSF51556">
    <property type="entry name" value="Metallo-dependent hydrolases"/>
    <property type="match status" value="1"/>
</dbReference>
<dbReference type="InterPro" id="IPR001130">
    <property type="entry name" value="TatD-like"/>
</dbReference>
<evidence type="ECO:0000313" key="2">
    <source>
        <dbReference type="EMBL" id="OYR15111.1"/>
    </source>
</evidence>
<dbReference type="PIRSF" id="PIRSF005902">
    <property type="entry name" value="DNase_TatD"/>
    <property type="match status" value="1"/>
</dbReference>
<dbReference type="AlphaFoldDB" id="A0A256FL02"/>
<feature type="binding site" evidence="1">
    <location>
        <position position="7"/>
    </location>
    <ligand>
        <name>a divalent metal cation</name>
        <dbReference type="ChEBI" id="CHEBI:60240"/>
        <label>1</label>
    </ligand>
</feature>
<feature type="binding site" evidence="1">
    <location>
        <position position="146"/>
    </location>
    <ligand>
        <name>a divalent metal cation</name>
        <dbReference type="ChEBI" id="CHEBI:60240"/>
        <label>2</label>
    </ligand>
</feature>
<dbReference type="OrthoDB" id="9810005at2"/>
<dbReference type="InterPro" id="IPR049677">
    <property type="entry name" value="QatD"/>
</dbReference>
<evidence type="ECO:0000256" key="1">
    <source>
        <dbReference type="PIRSR" id="PIRSR005902-1"/>
    </source>
</evidence>
<dbReference type="PANTHER" id="PTHR46124:SF2">
    <property type="entry name" value="D-AMINOACYL-TRNA DEACYLASE"/>
    <property type="match status" value="1"/>
</dbReference>
<feature type="binding site" evidence="1">
    <location>
        <position position="122"/>
    </location>
    <ligand>
        <name>a divalent metal cation</name>
        <dbReference type="ChEBI" id="CHEBI:60240"/>
        <label>2</label>
    </ligand>
</feature>
<dbReference type="GO" id="GO:0016788">
    <property type="term" value="F:hydrolase activity, acting on ester bonds"/>
    <property type="evidence" value="ECO:0007669"/>
    <property type="project" value="InterPro"/>
</dbReference>
<feature type="binding site" evidence="1">
    <location>
        <position position="84"/>
    </location>
    <ligand>
        <name>a divalent metal cation</name>
        <dbReference type="ChEBI" id="CHEBI:60240"/>
        <label>1</label>
    </ligand>
</feature>